<dbReference type="Pfam" id="PF00646">
    <property type="entry name" value="F-box"/>
    <property type="match status" value="1"/>
</dbReference>
<dbReference type="InterPro" id="IPR036047">
    <property type="entry name" value="F-box-like_dom_sf"/>
</dbReference>
<gene>
    <name evidence="2" type="ORF">WG66_20040</name>
</gene>
<feature type="domain" description="F-box" evidence="1">
    <location>
        <begin position="1"/>
        <end position="47"/>
    </location>
</feature>
<reference evidence="2 3" key="1">
    <citation type="submission" date="2015-12" db="EMBL/GenBank/DDBJ databases">
        <title>Draft genome sequence of Moniliophthora roreri, the causal agent of frosty pod rot of cacao.</title>
        <authorList>
            <person name="Aime M.C."/>
            <person name="Diaz-Valderrama J.R."/>
            <person name="Kijpornyongpan T."/>
            <person name="Phillips-Mora W."/>
        </authorList>
    </citation>
    <scope>NUCLEOTIDE SEQUENCE [LARGE SCALE GENOMIC DNA]</scope>
    <source>
        <strain evidence="2 3">MCA 2952</strain>
    </source>
</reference>
<evidence type="ECO:0000313" key="3">
    <source>
        <dbReference type="Proteomes" id="UP000054988"/>
    </source>
</evidence>
<dbReference type="InterPro" id="IPR001810">
    <property type="entry name" value="F-box_dom"/>
</dbReference>
<dbReference type="SUPFAM" id="SSF81383">
    <property type="entry name" value="F-box domain"/>
    <property type="match status" value="1"/>
</dbReference>
<dbReference type="EMBL" id="LATX01002556">
    <property type="protein sequence ID" value="KTB27338.1"/>
    <property type="molecule type" value="Genomic_DNA"/>
</dbReference>
<comment type="caution">
    <text evidence="2">The sequence shown here is derived from an EMBL/GenBank/DDBJ whole genome shotgun (WGS) entry which is preliminary data.</text>
</comment>
<dbReference type="Proteomes" id="UP000054988">
    <property type="component" value="Unassembled WGS sequence"/>
</dbReference>
<protein>
    <recommendedName>
        <fullName evidence="1">F-box domain-containing protein</fullName>
    </recommendedName>
</protein>
<dbReference type="AlphaFoldDB" id="A0A0W0ETD8"/>
<dbReference type="PROSITE" id="PS50181">
    <property type="entry name" value="FBOX"/>
    <property type="match status" value="1"/>
</dbReference>
<evidence type="ECO:0000259" key="1">
    <source>
        <dbReference type="PROSITE" id="PS50181"/>
    </source>
</evidence>
<evidence type="ECO:0000313" key="2">
    <source>
        <dbReference type="EMBL" id="KTB27338.1"/>
    </source>
</evidence>
<accession>A0A0W0ETD8</accession>
<organism evidence="2 3">
    <name type="scientific">Moniliophthora roreri</name>
    <name type="common">Frosty pod rot fungus</name>
    <name type="synonym">Monilia roreri</name>
    <dbReference type="NCBI Taxonomy" id="221103"/>
    <lineage>
        <taxon>Eukaryota</taxon>
        <taxon>Fungi</taxon>
        <taxon>Dikarya</taxon>
        <taxon>Basidiomycota</taxon>
        <taxon>Agaricomycotina</taxon>
        <taxon>Agaricomycetes</taxon>
        <taxon>Agaricomycetidae</taxon>
        <taxon>Agaricales</taxon>
        <taxon>Marasmiineae</taxon>
        <taxon>Marasmiaceae</taxon>
        <taxon>Moniliophthora</taxon>
    </lineage>
</organism>
<sequence>MPLLSLPSDLLLELVSHLEVLDAYYLSLTCRCIRNLSLDQHAYWAEVLVNSQRLLPFTQHEDVKSLSREKLRKLVLRVVTLENNLHSEEPLLKQPTIRHDLSGQLANHTRLINIPGTPIMILGCKEIECIDCFDYIHGRRLSSTAFTGHLHAISAPFHEYGKTTVVVQIASGILDHNPALHALTVKYALTGDGETWTVQASFNQVPGVRMDPMAGLPVMAICTDADVAAYTLPLFEGDGDPGYLKVAAHEISTGRTTTITTDLVIGVDVNDYVLTLKNRELFIIREDKSFTCIWTIPSSLLPYHDNAVEALATYKCVSNPHYHGYEVADHSSLFANIITHTHTSNSIRPDIQATLVSSETALHAWFQYRRWTLPGARSQRHFASIIPFIVESPEACDGPQISSSLSSLLYMARAAAGRKRKVPELRLLRFHERSGRAHVTHHKLQTPKDLDSRKVANLIFDEGLGVALVLLFDGTLYVLRYGAV</sequence>
<name>A0A0W0ETD8_MONRR</name>
<proteinExistence type="predicted"/>